<keyword evidence="2" id="KW-1185">Reference proteome</keyword>
<sequence length="54" mass="6328">MRFFRCYVLAKVNFPSGSTSVKGKKMYYADQNLKLRQVTKVNAQICKHKEDNEN</sequence>
<reference evidence="2" key="1">
    <citation type="submission" date="2016-10" db="EMBL/GenBank/DDBJ databases">
        <authorList>
            <person name="Varghese N."/>
            <person name="Submissions S."/>
        </authorList>
    </citation>
    <scope>NUCLEOTIDE SEQUENCE [LARGE SCALE GENOMIC DNA]</scope>
    <source>
        <strain evidence="2">IBRC-M 10761</strain>
    </source>
</reference>
<gene>
    <name evidence="1" type="ORF">SAMN05192553_10835</name>
</gene>
<name>A0A1H7APW9_9BACT</name>
<protein>
    <submittedName>
        <fullName evidence="1">Uncharacterized protein</fullName>
    </submittedName>
</protein>
<dbReference type="AlphaFoldDB" id="A0A1H7APW9"/>
<organism evidence="1 2">
    <name type="scientific">Cyclobacterium xiamenense</name>
    <dbReference type="NCBI Taxonomy" id="1297121"/>
    <lineage>
        <taxon>Bacteria</taxon>
        <taxon>Pseudomonadati</taxon>
        <taxon>Bacteroidota</taxon>
        <taxon>Cytophagia</taxon>
        <taxon>Cytophagales</taxon>
        <taxon>Cyclobacteriaceae</taxon>
        <taxon>Cyclobacterium</taxon>
    </lineage>
</organism>
<dbReference type="STRING" id="1416801.SAMN05192553_10835"/>
<dbReference type="EMBL" id="FNZH01000008">
    <property type="protein sequence ID" value="SEJ67701.1"/>
    <property type="molecule type" value="Genomic_DNA"/>
</dbReference>
<evidence type="ECO:0000313" key="1">
    <source>
        <dbReference type="EMBL" id="SEJ67701.1"/>
    </source>
</evidence>
<evidence type="ECO:0000313" key="2">
    <source>
        <dbReference type="Proteomes" id="UP000199403"/>
    </source>
</evidence>
<accession>A0A1H7APW9</accession>
<proteinExistence type="predicted"/>
<dbReference type="Proteomes" id="UP000199403">
    <property type="component" value="Unassembled WGS sequence"/>
</dbReference>